<keyword evidence="1" id="KW-1133">Transmembrane helix</keyword>
<dbReference type="Proteomes" id="UP000270046">
    <property type="component" value="Chromosome"/>
</dbReference>
<dbReference type="KEGG" id="muh:HYN43_001860"/>
<reference evidence="2 3" key="1">
    <citation type="submission" date="2018-10" db="EMBL/GenBank/DDBJ databases">
        <title>Genome sequencing of Mucilaginibacter sp. HYN0043.</title>
        <authorList>
            <person name="Kim M."/>
            <person name="Yi H."/>
        </authorList>
    </citation>
    <scope>NUCLEOTIDE SEQUENCE [LARGE SCALE GENOMIC DNA]</scope>
    <source>
        <strain evidence="2 3">HYN0043</strain>
    </source>
</reference>
<dbReference type="EMBL" id="CP032869">
    <property type="protein sequence ID" value="AYL94116.1"/>
    <property type="molecule type" value="Genomic_DNA"/>
</dbReference>
<evidence type="ECO:0000313" key="2">
    <source>
        <dbReference type="EMBL" id="AYL94116.1"/>
    </source>
</evidence>
<gene>
    <name evidence="2" type="ORF">HYN43_001860</name>
</gene>
<evidence type="ECO:0000256" key="1">
    <source>
        <dbReference type="SAM" id="Phobius"/>
    </source>
</evidence>
<keyword evidence="1" id="KW-0472">Membrane</keyword>
<feature type="transmembrane region" description="Helical" evidence="1">
    <location>
        <begin position="6"/>
        <end position="27"/>
    </location>
</feature>
<accession>A0A494VHF1</accession>
<dbReference type="RefSeq" id="WP_119407835.1">
    <property type="nucleotide sequence ID" value="NZ_CP032869.1"/>
</dbReference>
<evidence type="ECO:0000313" key="3">
    <source>
        <dbReference type="Proteomes" id="UP000270046"/>
    </source>
</evidence>
<protein>
    <submittedName>
        <fullName evidence="2">Uncharacterized protein</fullName>
    </submittedName>
</protein>
<name>A0A494VHF1_9SPHI</name>
<keyword evidence="1" id="KW-0812">Transmembrane</keyword>
<organism evidence="2 3">
    <name type="scientific">Mucilaginibacter celer</name>
    <dbReference type="NCBI Taxonomy" id="2305508"/>
    <lineage>
        <taxon>Bacteria</taxon>
        <taxon>Pseudomonadati</taxon>
        <taxon>Bacteroidota</taxon>
        <taxon>Sphingobacteriia</taxon>
        <taxon>Sphingobacteriales</taxon>
        <taxon>Sphingobacteriaceae</taxon>
        <taxon>Mucilaginibacter</taxon>
    </lineage>
</organism>
<sequence>MKIKKYLAYSGLSLFIFYFGFSAYKIYVMLNYDFNGKIQNVSYKSGKYRPTITVNNHQFDLEWIRWIGDESNVNVGDSVVKHKGSLWMILTKK</sequence>
<keyword evidence="3" id="KW-1185">Reference proteome</keyword>
<proteinExistence type="predicted"/>
<dbReference type="AlphaFoldDB" id="A0A494VHF1"/>